<comment type="caution">
    <text evidence="13">The sequence shown here is derived from an EMBL/GenBank/DDBJ whole genome shotgun (WGS) entry which is preliminary data.</text>
</comment>
<evidence type="ECO:0000259" key="12">
    <source>
        <dbReference type="Pfam" id="PF07885"/>
    </source>
</evidence>
<dbReference type="GO" id="GO:0060072">
    <property type="term" value="F:large conductance calcium-activated potassium channel activity"/>
    <property type="evidence" value="ECO:0007669"/>
    <property type="project" value="TreeGrafter"/>
</dbReference>
<keyword evidence="5" id="KW-0631">Potassium channel</keyword>
<keyword evidence="8" id="KW-0406">Ion transport</keyword>
<dbReference type="PANTHER" id="PTHR10027">
    <property type="entry name" value="CALCIUM-ACTIVATED POTASSIUM CHANNEL ALPHA CHAIN"/>
    <property type="match status" value="1"/>
</dbReference>
<feature type="domain" description="Potassium channel" evidence="12">
    <location>
        <begin position="1"/>
        <end position="41"/>
    </location>
</feature>
<dbReference type="InterPro" id="IPR047871">
    <property type="entry name" value="K_chnl_Slo-like"/>
</dbReference>
<dbReference type="GO" id="GO:0045211">
    <property type="term" value="C:postsynaptic membrane"/>
    <property type="evidence" value="ECO:0007669"/>
    <property type="project" value="TreeGrafter"/>
</dbReference>
<keyword evidence="2" id="KW-0813">Transport</keyword>
<dbReference type="PANTHER" id="PTHR10027:SF33">
    <property type="entry name" value="CALCIUM-ACTIVATED POTASSIUM CHANNEL SUBUNIT ALPHA-1-RELATED"/>
    <property type="match status" value="1"/>
</dbReference>
<evidence type="ECO:0000313" key="14">
    <source>
        <dbReference type="Proteomes" id="UP000194236"/>
    </source>
</evidence>
<dbReference type="AlphaFoldDB" id="A0A1Y3BKE9"/>
<evidence type="ECO:0000256" key="9">
    <source>
        <dbReference type="ARBA" id="ARBA00023136"/>
    </source>
</evidence>
<evidence type="ECO:0000256" key="3">
    <source>
        <dbReference type="ARBA" id="ARBA00022538"/>
    </source>
</evidence>
<keyword evidence="3" id="KW-0633">Potassium transport</keyword>
<evidence type="ECO:0000256" key="7">
    <source>
        <dbReference type="ARBA" id="ARBA00022989"/>
    </source>
</evidence>
<keyword evidence="7 11" id="KW-1133">Transmembrane helix</keyword>
<proteinExistence type="predicted"/>
<evidence type="ECO:0000256" key="11">
    <source>
        <dbReference type="SAM" id="Phobius"/>
    </source>
</evidence>
<evidence type="ECO:0000256" key="2">
    <source>
        <dbReference type="ARBA" id="ARBA00022448"/>
    </source>
</evidence>
<evidence type="ECO:0000313" key="13">
    <source>
        <dbReference type="EMBL" id="OTF80273.1"/>
    </source>
</evidence>
<keyword evidence="6" id="KW-0630">Potassium</keyword>
<comment type="subcellular location">
    <subcellularLocation>
        <location evidence="1">Membrane</location>
        <topology evidence="1">Multi-pass membrane protein</topology>
    </subcellularLocation>
</comment>
<keyword evidence="9 11" id="KW-0472">Membrane</keyword>
<keyword evidence="10" id="KW-0407">Ion channel</keyword>
<evidence type="ECO:0000256" key="6">
    <source>
        <dbReference type="ARBA" id="ARBA00022958"/>
    </source>
</evidence>
<evidence type="ECO:0000256" key="10">
    <source>
        <dbReference type="ARBA" id="ARBA00023303"/>
    </source>
</evidence>
<protein>
    <recommendedName>
        <fullName evidence="12">Potassium channel domain-containing protein</fullName>
    </recommendedName>
</protein>
<evidence type="ECO:0000256" key="4">
    <source>
        <dbReference type="ARBA" id="ARBA00022692"/>
    </source>
</evidence>
<dbReference type="Gene3D" id="1.10.287.70">
    <property type="match status" value="1"/>
</dbReference>
<keyword evidence="4 11" id="KW-0812">Transmembrane</keyword>
<dbReference type="InterPro" id="IPR013099">
    <property type="entry name" value="K_chnl_dom"/>
</dbReference>
<dbReference type="Proteomes" id="UP000194236">
    <property type="component" value="Unassembled WGS sequence"/>
</dbReference>
<keyword evidence="14" id="KW-1185">Reference proteome</keyword>
<dbReference type="Pfam" id="PF07885">
    <property type="entry name" value="Ion_trans_2"/>
    <property type="match status" value="1"/>
</dbReference>
<name>A0A1Y3BKE9_EURMA</name>
<dbReference type="EMBL" id="MUJZ01019098">
    <property type="protein sequence ID" value="OTF80273.1"/>
    <property type="molecule type" value="Genomic_DNA"/>
</dbReference>
<sequence length="70" mass="7750">MSTVGYGDIHCTTTLGRTFIVLFILVGLAVFASLVPEITELVGHPSKYAGNYQKNPAKKYVMFFVRIDPI</sequence>
<reference evidence="13 14" key="1">
    <citation type="submission" date="2017-03" db="EMBL/GenBank/DDBJ databases">
        <title>Genome Survey of Euroglyphus maynei.</title>
        <authorList>
            <person name="Arlian L.G."/>
            <person name="Morgan M.S."/>
            <person name="Rider S.D."/>
        </authorList>
    </citation>
    <scope>NUCLEOTIDE SEQUENCE [LARGE SCALE GENOMIC DNA]</scope>
    <source>
        <strain evidence="13">Arlian Lab</strain>
        <tissue evidence="13">Whole body</tissue>
    </source>
</reference>
<feature type="transmembrane region" description="Helical" evidence="11">
    <location>
        <begin position="15"/>
        <end position="35"/>
    </location>
</feature>
<evidence type="ECO:0000256" key="5">
    <source>
        <dbReference type="ARBA" id="ARBA00022826"/>
    </source>
</evidence>
<accession>A0A1Y3BKE9</accession>
<organism evidence="13 14">
    <name type="scientific">Euroglyphus maynei</name>
    <name type="common">Mayne's house dust mite</name>
    <dbReference type="NCBI Taxonomy" id="6958"/>
    <lineage>
        <taxon>Eukaryota</taxon>
        <taxon>Metazoa</taxon>
        <taxon>Ecdysozoa</taxon>
        <taxon>Arthropoda</taxon>
        <taxon>Chelicerata</taxon>
        <taxon>Arachnida</taxon>
        <taxon>Acari</taxon>
        <taxon>Acariformes</taxon>
        <taxon>Sarcoptiformes</taxon>
        <taxon>Astigmata</taxon>
        <taxon>Psoroptidia</taxon>
        <taxon>Analgoidea</taxon>
        <taxon>Pyroglyphidae</taxon>
        <taxon>Pyroglyphinae</taxon>
        <taxon>Euroglyphus</taxon>
    </lineage>
</organism>
<gene>
    <name evidence="13" type="ORF">BLA29_004458</name>
</gene>
<dbReference type="SUPFAM" id="SSF81324">
    <property type="entry name" value="Voltage-gated potassium channels"/>
    <property type="match status" value="1"/>
</dbReference>
<evidence type="ECO:0000256" key="1">
    <source>
        <dbReference type="ARBA" id="ARBA00004141"/>
    </source>
</evidence>
<evidence type="ECO:0000256" key="8">
    <source>
        <dbReference type="ARBA" id="ARBA00023065"/>
    </source>
</evidence>
<dbReference type="OrthoDB" id="10035564at2759"/>